<dbReference type="InterPro" id="IPR029046">
    <property type="entry name" value="LolA/LolB/LppX"/>
</dbReference>
<proteinExistence type="predicted"/>
<keyword evidence="3 5" id="KW-0472">Membrane</keyword>
<comment type="subcellular location">
    <subcellularLocation>
        <location evidence="1">Cell outer membrane</location>
    </subcellularLocation>
</comment>
<comment type="caution">
    <text evidence="8">The sequence shown here is derived from an EMBL/GenBank/DDBJ whole genome shotgun (WGS) entry which is preliminary data.</text>
</comment>
<organism evidence="8 9">
    <name type="scientific">Acuticoccus sediminis</name>
    <dbReference type="NCBI Taxonomy" id="2184697"/>
    <lineage>
        <taxon>Bacteria</taxon>
        <taxon>Pseudomonadati</taxon>
        <taxon>Pseudomonadota</taxon>
        <taxon>Alphaproteobacteria</taxon>
        <taxon>Hyphomicrobiales</taxon>
        <taxon>Amorphaceae</taxon>
        <taxon>Acuticoccus</taxon>
    </lineage>
</organism>
<evidence type="ECO:0000256" key="6">
    <source>
        <dbReference type="SAM" id="SignalP"/>
    </source>
</evidence>
<evidence type="ECO:0000256" key="5">
    <source>
        <dbReference type="PROSITE-ProRule" id="PRU00473"/>
    </source>
</evidence>
<reference evidence="8 9" key="1">
    <citation type="submission" date="2018-05" db="EMBL/GenBank/DDBJ databases">
        <title>Acuticoccus sediminis sp. nov., isolated from deep-sea sediment of Indian Ocean.</title>
        <authorList>
            <person name="Liu X."/>
            <person name="Lai Q."/>
            <person name="Du Y."/>
            <person name="Sun F."/>
            <person name="Zhang X."/>
            <person name="Wang S."/>
            <person name="Shao Z."/>
        </authorList>
    </citation>
    <scope>NUCLEOTIDE SEQUENCE [LARGE SCALE GENOMIC DNA]</scope>
    <source>
        <strain evidence="8 9">PTG4-2</strain>
    </source>
</reference>
<dbReference type="EMBL" id="QHHQ01000007">
    <property type="protein sequence ID" value="RAH98435.1"/>
    <property type="molecule type" value="Genomic_DNA"/>
</dbReference>
<evidence type="ECO:0000259" key="7">
    <source>
        <dbReference type="PROSITE" id="PS51123"/>
    </source>
</evidence>
<gene>
    <name evidence="8" type="ORF">DLJ53_27500</name>
</gene>
<dbReference type="InterPro" id="IPR006664">
    <property type="entry name" value="OMP_bac"/>
</dbReference>
<dbReference type="Pfam" id="PF00691">
    <property type="entry name" value="OmpA"/>
    <property type="match status" value="1"/>
</dbReference>
<dbReference type="CDD" id="cd07185">
    <property type="entry name" value="OmpA_C-like"/>
    <property type="match status" value="1"/>
</dbReference>
<dbReference type="PRINTS" id="PR01021">
    <property type="entry name" value="OMPADOMAIN"/>
</dbReference>
<evidence type="ECO:0000313" key="9">
    <source>
        <dbReference type="Proteomes" id="UP000249590"/>
    </source>
</evidence>
<keyword evidence="9" id="KW-1185">Reference proteome</keyword>
<dbReference type="Gene3D" id="2.50.20.10">
    <property type="entry name" value="Lipoprotein localisation LolA/LolB/LppX"/>
    <property type="match status" value="1"/>
</dbReference>
<dbReference type="SUPFAM" id="SSF89392">
    <property type="entry name" value="Prokaryotic lipoproteins and lipoprotein localization factors"/>
    <property type="match status" value="1"/>
</dbReference>
<dbReference type="Pfam" id="PF09865">
    <property type="entry name" value="DUF2092"/>
    <property type="match status" value="1"/>
</dbReference>
<evidence type="ECO:0000256" key="2">
    <source>
        <dbReference type="ARBA" id="ARBA00022729"/>
    </source>
</evidence>
<evidence type="ECO:0000256" key="3">
    <source>
        <dbReference type="ARBA" id="ARBA00023136"/>
    </source>
</evidence>
<keyword evidence="2 6" id="KW-0732">Signal</keyword>
<sequence>MFRRPGVGLSACAVLIGSILAFDLTNAAAQTAPAPDQPFDREAMEQALQTRQDYDLHGIHFDSDKAVIQPQSGPLLDDVATVLESFPDWTLRIVGHTDASGDAGHNQALSLQRAEAVRSALVERGIDAGRLEAAGVGADRPVAANETAEGRELNRRVELMRVSDSPAARELLKAMSDYLAAQDRLAFDFDATLEVVTEAGQKLGLASSGTVSLERPDHVRATRAGGFLDLEMLFDGTTLTLVGQNANAYAQVELPGSLDQLVDTLRDRFGRPLPAADLLLSDPYDALMSEVYDVKDLGSGVVGGAECDWLAFRTDEVDWQIWIAQGDRPLPCRYAITTKHMAHAPQYTIEFRDWRTGDAVAPDRFDFAAASGAQKVDPAALREKVAELPANFMTRSAQ</sequence>
<evidence type="ECO:0000313" key="8">
    <source>
        <dbReference type="EMBL" id="RAH98435.1"/>
    </source>
</evidence>
<protein>
    <recommendedName>
        <fullName evidence="7">OmpA-like domain-containing protein</fullName>
    </recommendedName>
</protein>
<feature type="signal peptide" evidence="6">
    <location>
        <begin position="1"/>
        <end position="27"/>
    </location>
</feature>
<dbReference type="InterPro" id="IPR006665">
    <property type="entry name" value="OmpA-like"/>
</dbReference>
<dbReference type="Gene3D" id="3.30.1330.60">
    <property type="entry name" value="OmpA-like domain"/>
    <property type="match status" value="1"/>
</dbReference>
<evidence type="ECO:0000256" key="1">
    <source>
        <dbReference type="ARBA" id="ARBA00004442"/>
    </source>
</evidence>
<dbReference type="PANTHER" id="PTHR30329">
    <property type="entry name" value="STATOR ELEMENT OF FLAGELLAR MOTOR COMPLEX"/>
    <property type="match status" value="1"/>
</dbReference>
<dbReference type="SUPFAM" id="SSF103088">
    <property type="entry name" value="OmpA-like"/>
    <property type="match status" value="1"/>
</dbReference>
<dbReference type="PROSITE" id="PS51123">
    <property type="entry name" value="OMPA_2"/>
    <property type="match status" value="1"/>
</dbReference>
<dbReference type="PANTHER" id="PTHR30329:SF21">
    <property type="entry name" value="LIPOPROTEIN YIAD-RELATED"/>
    <property type="match status" value="1"/>
</dbReference>
<feature type="chain" id="PRO_5032724580" description="OmpA-like domain-containing protein" evidence="6">
    <location>
        <begin position="28"/>
        <end position="398"/>
    </location>
</feature>
<name>A0A8B2NQY3_9HYPH</name>
<dbReference type="InterPro" id="IPR019207">
    <property type="entry name" value="DUF2092"/>
</dbReference>
<feature type="domain" description="OmpA-like" evidence="7">
    <location>
        <begin position="48"/>
        <end position="165"/>
    </location>
</feature>
<keyword evidence="4" id="KW-0998">Cell outer membrane</keyword>
<dbReference type="Proteomes" id="UP000249590">
    <property type="component" value="Unassembled WGS sequence"/>
</dbReference>
<dbReference type="AlphaFoldDB" id="A0A8B2NQY3"/>
<dbReference type="GO" id="GO:0009279">
    <property type="term" value="C:cell outer membrane"/>
    <property type="evidence" value="ECO:0007669"/>
    <property type="project" value="UniProtKB-SubCell"/>
</dbReference>
<accession>A0A8B2NQY3</accession>
<evidence type="ECO:0000256" key="4">
    <source>
        <dbReference type="ARBA" id="ARBA00023237"/>
    </source>
</evidence>
<dbReference type="InterPro" id="IPR050330">
    <property type="entry name" value="Bact_OuterMem_StrucFunc"/>
</dbReference>
<dbReference type="InterPro" id="IPR036737">
    <property type="entry name" value="OmpA-like_sf"/>
</dbReference>
<dbReference type="OrthoDB" id="116979at2"/>